<keyword evidence="5" id="KW-1185">Reference proteome</keyword>
<dbReference type="OrthoDB" id="687730at2759"/>
<evidence type="ECO:0000256" key="1">
    <source>
        <dbReference type="SAM" id="MobiDB-lite"/>
    </source>
</evidence>
<dbReference type="InterPro" id="IPR000253">
    <property type="entry name" value="FHA_dom"/>
</dbReference>
<evidence type="ECO:0000256" key="2">
    <source>
        <dbReference type="SAM" id="Phobius"/>
    </source>
</evidence>
<evidence type="ECO:0000313" key="4">
    <source>
        <dbReference type="EMBL" id="KAF9583578.1"/>
    </source>
</evidence>
<evidence type="ECO:0000313" key="5">
    <source>
        <dbReference type="Proteomes" id="UP000780801"/>
    </source>
</evidence>
<dbReference type="SUPFAM" id="SSF49879">
    <property type="entry name" value="SMAD/FHA domain"/>
    <property type="match status" value="1"/>
</dbReference>
<comment type="caution">
    <text evidence="4">The sequence shown here is derived from an EMBL/GenBank/DDBJ whole genome shotgun (WGS) entry which is preliminary data.</text>
</comment>
<organism evidence="4 5">
    <name type="scientific">Lunasporangiospora selenospora</name>
    <dbReference type="NCBI Taxonomy" id="979761"/>
    <lineage>
        <taxon>Eukaryota</taxon>
        <taxon>Fungi</taxon>
        <taxon>Fungi incertae sedis</taxon>
        <taxon>Mucoromycota</taxon>
        <taxon>Mortierellomycotina</taxon>
        <taxon>Mortierellomycetes</taxon>
        <taxon>Mortierellales</taxon>
        <taxon>Mortierellaceae</taxon>
        <taxon>Lunasporangiospora</taxon>
    </lineage>
</organism>
<dbReference type="Proteomes" id="UP000780801">
    <property type="component" value="Unassembled WGS sequence"/>
</dbReference>
<feature type="region of interest" description="Disordered" evidence="1">
    <location>
        <begin position="321"/>
        <end position="350"/>
    </location>
</feature>
<dbReference type="AlphaFoldDB" id="A0A9P6FXD2"/>
<feature type="transmembrane region" description="Helical" evidence="2">
    <location>
        <begin position="352"/>
        <end position="374"/>
    </location>
</feature>
<feature type="compositionally biased region" description="Low complexity" evidence="1">
    <location>
        <begin position="332"/>
        <end position="341"/>
    </location>
</feature>
<feature type="region of interest" description="Disordered" evidence="1">
    <location>
        <begin position="220"/>
        <end position="253"/>
    </location>
</feature>
<keyword evidence="2" id="KW-1133">Transmembrane helix</keyword>
<feature type="region of interest" description="Disordered" evidence="1">
    <location>
        <begin position="66"/>
        <end position="86"/>
    </location>
</feature>
<dbReference type="Pfam" id="PF00498">
    <property type="entry name" value="FHA"/>
    <property type="match status" value="1"/>
</dbReference>
<dbReference type="EMBL" id="JAABOA010000656">
    <property type="protein sequence ID" value="KAF9583578.1"/>
    <property type="molecule type" value="Genomic_DNA"/>
</dbReference>
<sequence>MEVHAFSTVPMGLCSPFDTVLPTEYRDNNRPDNGLVLEILESGFEEPRRFLFHPGCRLLLGRAPSNGSGTKAKLRQSIHGPTDGEDATPAIAINDQDDGLFQNQVISKTHALIQEVDGELTIKDLESTHGTFVNQARVQQQTLRDSDHIRLGRSVIRKETHYSALELSVRVFWATADKLVELERIASRVSKESGIIRASSSSEDREQDDTWDLDDNEVSQALESSQDSEVEEDSTADRTPRIGEQSPSPAPEIPAAANRQMTKTQEDQDEPHQSFENQVYSDESFCLATDFCETSSYDTDSSMPLPGHYLALLESPRNNITSKSTKRKWEEYSSGESSTRSSEPERPPSKKGALIAAALAGVVVGSVGTVLTLANM</sequence>
<dbReference type="InterPro" id="IPR008984">
    <property type="entry name" value="SMAD_FHA_dom_sf"/>
</dbReference>
<accession>A0A9P6FXD2</accession>
<dbReference type="SMART" id="SM00240">
    <property type="entry name" value="FHA"/>
    <property type="match status" value="1"/>
</dbReference>
<gene>
    <name evidence="4" type="ORF">BGW38_009118</name>
</gene>
<feature type="domain" description="FHA" evidence="3">
    <location>
        <begin position="58"/>
        <end position="138"/>
    </location>
</feature>
<keyword evidence="2" id="KW-0812">Transmembrane</keyword>
<dbReference type="PROSITE" id="PS50006">
    <property type="entry name" value="FHA_DOMAIN"/>
    <property type="match status" value="1"/>
</dbReference>
<protein>
    <recommendedName>
        <fullName evidence="3">FHA domain-containing protein</fullName>
    </recommendedName>
</protein>
<name>A0A9P6FXD2_9FUNG</name>
<keyword evidence="2" id="KW-0472">Membrane</keyword>
<evidence type="ECO:0000259" key="3">
    <source>
        <dbReference type="PROSITE" id="PS50006"/>
    </source>
</evidence>
<dbReference type="CDD" id="cd00060">
    <property type="entry name" value="FHA"/>
    <property type="match status" value="1"/>
</dbReference>
<feature type="region of interest" description="Disordered" evidence="1">
    <location>
        <begin position="193"/>
        <end position="212"/>
    </location>
</feature>
<reference evidence="4" key="1">
    <citation type="journal article" date="2020" name="Fungal Divers.">
        <title>Resolving the Mortierellaceae phylogeny through synthesis of multi-gene phylogenetics and phylogenomics.</title>
        <authorList>
            <person name="Vandepol N."/>
            <person name="Liber J."/>
            <person name="Desiro A."/>
            <person name="Na H."/>
            <person name="Kennedy M."/>
            <person name="Barry K."/>
            <person name="Grigoriev I.V."/>
            <person name="Miller A.N."/>
            <person name="O'Donnell K."/>
            <person name="Stajich J.E."/>
            <person name="Bonito G."/>
        </authorList>
    </citation>
    <scope>NUCLEOTIDE SEQUENCE</scope>
    <source>
        <strain evidence="4">KOD1015</strain>
    </source>
</reference>
<proteinExistence type="predicted"/>
<dbReference type="Gene3D" id="2.60.200.20">
    <property type="match status" value="1"/>
</dbReference>